<dbReference type="GO" id="GO:0042558">
    <property type="term" value="P:pteridine-containing compound metabolic process"/>
    <property type="evidence" value="ECO:0007669"/>
    <property type="project" value="InterPro"/>
</dbReference>
<dbReference type="InterPro" id="IPR025595">
    <property type="entry name" value="PterinBD-DUF4346"/>
</dbReference>
<dbReference type="PROSITE" id="PS50972">
    <property type="entry name" value="PTERIN_BINDING"/>
    <property type="match status" value="1"/>
</dbReference>
<dbReference type="InterPro" id="IPR000489">
    <property type="entry name" value="Pterin-binding_dom"/>
</dbReference>
<dbReference type="SUPFAM" id="SSF51717">
    <property type="entry name" value="Dihydropteroate synthetase-like"/>
    <property type="match status" value="1"/>
</dbReference>
<comment type="caution">
    <text evidence="2">The sequence shown here is derived from an EMBL/GenBank/DDBJ whole genome shotgun (WGS) entry which is preliminary data.</text>
</comment>
<evidence type="ECO:0000313" key="2">
    <source>
        <dbReference type="EMBL" id="HEW53025.1"/>
    </source>
</evidence>
<proteinExistence type="predicted"/>
<accession>A0A7C2ZV54</accession>
<dbReference type="NCBIfam" id="TIGR00284">
    <property type="entry name" value="dihydropteroate synthase-like protein"/>
    <property type="match status" value="1"/>
</dbReference>
<feature type="domain" description="Pterin-binding" evidence="1">
    <location>
        <begin position="140"/>
        <end position="384"/>
    </location>
</feature>
<dbReference type="Gene3D" id="3.20.20.20">
    <property type="entry name" value="Dihydropteroate synthase-like"/>
    <property type="match status" value="1"/>
</dbReference>
<organism evidence="2">
    <name type="scientific">Ignisphaera aggregans</name>
    <dbReference type="NCBI Taxonomy" id="334771"/>
    <lineage>
        <taxon>Archaea</taxon>
        <taxon>Thermoproteota</taxon>
        <taxon>Thermoprotei</taxon>
        <taxon>Desulfurococcales</taxon>
        <taxon>Desulfurococcaceae</taxon>
        <taxon>Ignisphaera</taxon>
    </lineage>
</organism>
<evidence type="ECO:0000259" key="1">
    <source>
        <dbReference type="PROSITE" id="PS50972"/>
    </source>
</evidence>
<gene>
    <name evidence="2" type="ORF">ENO77_02480</name>
</gene>
<name>A0A7C2ZV54_9CREN</name>
<dbReference type="EMBL" id="DSGT01000007">
    <property type="protein sequence ID" value="HEW53025.1"/>
    <property type="molecule type" value="Genomic_DNA"/>
</dbReference>
<dbReference type="AlphaFoldDB" id="A0A7C2ZV54"/>
<dbReference type="Pfam" id="PF14251">
    <property type="entry name" value="PterinBD-DUF4346"/>
    <property type="match status" value="1"/>
</dbReference>
<protein>
    <submittedName>
        <fullName evidence="2">Dihydropteroate synthase-like protein</fullName>
    </submittedName>
</protein>
<dbReference type="InterPro" id="IPR045406">
    <property type="entry name" value="DUF6513"/>
</dbReference>
<dbReference type="InterPro" id="IPR005236">
    <property type="entry name" value="Dihydropt_synth"/>
</dbReference>
<sequence length="533" mass="58678">MARILLITGRLAGKIITNIVKRSRTPHNIDVLILPMDIAAFLTPNYIAEFLKAKGISRGMYDLIIVPGMVRGSCRIVEEVVGIRAVKGPRNAKDLESIIRLEDLNILSEEEPADEILQNMIAKKNIEALLRLEEKATVNGITIGSVVIPLRPPPMRIASEIAFAHKYDDRTLIDKVSKLLSDGADIVTLGFEPVEPHPDDVYRSVRIVKREFDVPVAIDTCLPSEIMKGIEAGSDIVLNIDLTNIDKFGDNLRETAIVVIPRDPVSGAIPQDAQLKVGLLSKAVEKAVGYRIEKVLADAVLNTPGQVFSSILSYSRFKELYPDIPMHMNISNVVEFMDVDSVGVNALLVMLAHEVGVSIVNVLEWSAKTEGSTREAKIASQMISLASIRGTAPTNIGLSLLILKDRDRIEHVPWEGVSKVIVASDEDRQWPLDPLGVFKIAVNHDEGMIEVLYIGRKGRILLKGKTARALRNEIVSRGLVSSLSHAIYLGIELAKAEIALQLGKNYVQECPLFRIPRPLDIRSSVKSSSSRDE</sequence>
<reference evidence="2" key="1">
    <citation type="journal article" date="2020" name="mSystems">
        <title>Genome- and Community-Level Interaction Insights into Carbon Utilization and Element Cycling Functions of Hydrothermarchaeota in Hydrothermal Sediment.</title>
        <authorList>
            <person name="Zhou Z."/>
            <person name="Liu Y."/>
            <person name="Xu W."/>
            <person name="Pan J."/>
            <person name="Luo Z.H."/>
            <person name="Li M."/>
        </authorList>
    </citation>
    <scope>NUCLEOTIDE SEQUENCE [LARGE SCALE GENOMIC DNA]</scope>
    <source>
        <strain evidence="2">SpSt-16</strain>
    </source>
</reference>
<dbReference type="InterPro" id="IPR011005">
    <property type="entry name" value="Dihydropteroate_synth-like_sf"/>
</dbReference>
<dbReference type="Pfam" id="PF20123">
    <property type="entry name" value="DUF6513"/>
    <property type="match status" value="1"/>
</dbReference>